<evidence type="ECO:0000313" key="4">
    <source>
        <dbReference type="RefSeq" id="XP_054858877.1"/>
    </source>
</evidence>
<feature type="region of interest" description="Disordered" evidence="2">
    <location>
        <begin position="200"/>
        <end position="223"/>
    </location>
</feature>
<gene>
    <name evidence="4" type="primary">SH2D7</name>
</gene>
<sequence length="465" mass="51769">MNPRCFSSKRGKDRCRHFVISSQKNGRYVISGDSHSHESLAELINYYQISEIVPFGENLTAPCSKLEEKNVYDEISPEQRAPAKPSSELPSTHLARQESRSSSAASPIVKDIPSQPSSNSRRKLKEQHKSLSKEKRAWSLEADLEDDLDEAPPIPDRSILLMAEVFEGASSNEAAVYAALKHPKDKTSEVLPDVDQVVTDHSQNLEDPGRGNPYRKNMSTKLPDKVYGKRTDLIESCSPATVYSEISIDQSKNTLPQSNPSFSLMAPKKTTLNSPTSTPPKLSPKLPNKPKTPTESLGLQQTPSALYSTSPKTGEGHRMPAPSETLSDSPRENLYGQIHKLKSQELTTSVSDDPYEQIPFEWAKRRAQERAFENLPRSSPLRPKEAYEQACMKAGRSSRTQSYTENTYEKIPAPLSKSSSSRQVATADNIYEKISFVPGKGTGAKPSQKSEKPRRFLFADKKNKF</sequence>
<dbReference type="InterPro" id="IPR036860">
    <property type="entry name" value="SH2_dom_sf"/>
</dbReference>
<dbReference type="PANTHER" id="PTHR14388">
    <property type="entry name" value="T CELL-SPECIFIC ADAPTER PROTEIN TSAD"/>
    <property type="match status" value="1"/>
</dbReference>
<keyword evidence="1" id="KW-0727">SH2 domain</keyword>
<dbReference type="KEGG" id="emc:129345675"/>
<dbReference type="GeneID" id="129345675"/>
<feature type="compositionally biased region" description="Polar residues" evidence="2">
    <location>
        <begin position="252"/>
        <end position="262"/>
    </location>
</feature>
<dbReference type="PANTHER" id="PTHR14388:SF6">
    <property type="entry name" value="SH2 DOMAIN-CONTAINING PROTEIN 7"/>
    <property type="match status" value="1"/>
</dbReference>
<feature type="compositionally biased region" description="Polar residues" evidence="2">
    <location>
        <begin position="295"/>
        <end position="312"/>
    </location>
</feature>
<accession>A0AA97KMF3</accession>
<reference evidence="4" key="1">
    <citation type="submission" date="2025-08" db="UniProtKB">
        <authorList>
            <consortium name="RefSeq"/>
        </authorList>
    </citation>
    <scope>IDENTIFICATION</scope>
    <source>
        <tissue evidence="4">Blood</tissue>
    </source>
</reference>
<organism evidence="3 4">
    <name type="scientific">Eublepharis macularius</name>
    <name type="common">Leopard gecko</name>
    <name type="synonym">Cyrtodactylus macularius</name>
    <dbReference type="NCBI Taxonomy" id="481883"/>
    <lineage>
        <taxon>Eukaryota</taxon>
        <taxon>Metazoa</taxon>
        <taxon>Chordata</taxon>
        <taxon>Craniata</taxon>
        <taxon>Vertebrata</taxon>
        <taxon>Euteleostomi</taxon>
        <taxon>Lepidosauria</taxon>
        <taxon>Squamata</taxon>
        <taxon>Bifurcata</taxon>
        <taxon>Gekkota</taxon>
        <taxon>Eublepharidae</taxon>
        <taxon>Eublepharinae</taxon>
        <taxon>Eublepharis</taxon>
    </lineage>
</organism>
<dbReference type="SUPFAM" id="SSF55550">
    <property type="entry name" value="SH2 domain"/>
    <property type="match status" value="1"/>
</dbReference>
<feature type="compositionally biased region" description="Low complexity" evidence="2">
    <location>
        <begin position="283"/>
        <end position="294"/>
    </location>
</feature>
<evidence type="ECO:0000256" key="1">
    <source>
        <dbReference type="ARBA" id="ARBA00022999"/>
    </source>
</evidence>
<dbReference type="CTD" id="646892"/>
<feature type="region of interest" description="Disordered" evidence="2">
    <location>
        <begin position="252"/>
        <end position="331"/>
    </location>
</feature>
<dbReference type="RefSeq" id="XP_054858877.1">
    <property type="nucleotide sequence ID" value="XM_055002902.1"/>
</dbReference>
<protein>
    <submittedName>
        <fullName evidence="4">SH2 domain-containing protein 7</fullName>
    </submittedName>
</protein>
<dbReference type="Proteomes" id="UP001190640">
    <property type="component" value="Chromosome 18"/>
</dbReference>
<feature type="region of interest" description="Disordered" evidence="2">
    <location>
        <begin position="373"/>
        <end position="424"/>
    </location>
</feature>
<evidence type="ECO:0000313" key="3">
    <source>
        <dbReference type="Proteomes" id="UP001190640"/>
    </source>
</evidence>
<dbReference type="AlphaFoldDB" id="A0AA97KMF3"/>
<keyword evidence="3" id="KW-1185">Reference proteome</keyword>
<dbReference type="Gene3D" id="3.30.505.10">
    <property type="entry name" value="SH2 domain"/>
    <property type="match status" value="1"/>
</dbReference>
<feature type="compositionally biased region" description="Low complexity" evidence="2">
    <location>
        <begin position="267"/>
        <end position="276"/>
    </location>
</feature>
<name>A0AA97KMF3_EUBMA</name>
<dbReference type="GO" id="GO:0005737">
    <property type="term" value="C:cytoplasm"/>
    <property type="evidence" value="ECO:0007669"/>
    <property type="project" value="TreeGrafter"/>
</dbReference>
<feature type="region of interest" description="Disordered" evidence="2">
    <location>
        <begin position="73"/>
        <end position="135"/>
    </location>
</feature>
<evidence type="ECO:0000256" key="2">
    <source>
        <dbReference type="SAM" id="MobiDB-lite"/>
    </source>
</evidence>
<proteinExistence type="predicted"/>
<feature type="compositionally biased region" description="Basic and acidic residues" evidence="2">
    <location>
        <begin position="448"/>
        <end position="465"/>
    </location>
</feature>
<feature type="compositionally biased region" description="Polar residues" evidence="2">
    <location>
        <begin position="397"/>
        <end position="406"/>
    </location>
</feature>
<feature type="region of interest" description="Disordered" evidence="2">
    <location>
        <begin position="436"/>
        <end position="465"/>
    </location>
</feature>